<dbReference type="InterPro" id="IPR003661">
    <property type="entry name" value="HisK_dim/P_dom"/>
</dbReference>
<dbReference type="InterPro" id="IPR050398">
    <property type="entry name" value="HssS/ArlS-like"/>
</dbReference>
<dbReference type="InterPro" id="IPR003594">
    <property type="entry name" value="HATPase_dom"/>
</dbReference>
<keyword evidence="8" id="KW-0547">Nucleotide-binding</keyword>
<comment type="catalytic activity">
    <reaction evidence="1">
        <text>ATP + protein L-histidine = ADP + protein N-phospho-L-histidine.</text>
        <dbReference type="EC" id="2.7.13.3"/>
    </reaction>
</comment>
<keyword evidence="17" id="KW-1185">Reference proteome</keyword>
<feature type="transmembrane region" description="Helical" evidence="14">
    <location>
        <begin position="140"/>
        <end position="159"/>
    </location>
</feature>
<gene>
    <name evidence="16" type="ORF">CIG1485E_1032</name>
</gene>
<evidence type="ECO:0000256" key="2">
    <source>
        <dbReference type="ARBA" id="ARBA00004651"/>
    </source>
</evidence>
<dbReference type="PROSITE" id="PS50109">
    <property type="entry name" value="HIS_KIN"/>
    <property type="match status" value="1"/>
</dbReference>
<evidence type="ECO:0000256" key="13">
    <source>
        <dbReference type="ARBA" id="ARBA00023136"/>
    </source>
</evidence>
<dbReference type="SUPFAM" id="SSF55874">
    <property type="entry name" value="ATPase domain of HSP90 chaperone/DNA topoisomerase II/histidine kinase"/>
    <property type="match status" value="1"/>
</dbReference>
<comment type="subcellular location">
    <subcellularLocation>
        <location evidence="2">Cell membrane</location>
        <topology evidence="2">Multi-pass membrane protein</topology>
    </subcellularLocation>
</comment>
<dbReference type="eggNOG" id="COG0642">
    <property type="taxonomic scope" value="Bacteria"/>
</dbReference>
<keyword evidence="7 14" id="KW-0812">Transmembrane</keyword>
<feature type="domain" description="Histidine kinase" evidence="15">
    <location>
        <begin position="179"/>
        <end position="373"/>
    </location>
</feature>
<keyword evidence="6" id="KW-0808">Transferase</keyword>
<keyword evidence="10" id="KW-0067">ATP-binding</keyword>
<dbReference type="InterPro" id="IPR036890">
    <property type="entry name" value="HATPase_C_sf"/>
</dbReference>
<evidence type="ECO:0000256" key="7">
    <source>
        <dbReference type="ARBA" id="ARBA00022692"/>
    </source>
</evidence>
<dbReference type="Proteomes" id="UP000028486">
    <property type="component" value="Chromosome"/>
</dbReference>
<dbReference type="InterPro" id="IPR005467">
    <property type="entry name" value="His_kinase_dom"/>
</dbReference>
<evidence type="ECO:0000256" key="4">
    <source>
        <dbReference type="ARBA" id="ARBA00022475"/>
    </source>
</evidence>
<dbReference type="STRING" id="1244531.CIG2463D_1086"/>
<evidence type="ECO:0000256" key="8">
    <source>
        <dbReference type="ARBA" id="ARBA00022741"/>
    </source>
</evidence>
<dbReference type="SMART" id="SM00388">
    <property type="entry name" value="HisKA"/>
    <property type="match status" value="1"/>
</dbReference>
<keyword evidence="5" id="KW-0597">Phosphoprotein</keyword>
<keyword evidence="9 16" id="KW-0418">Kinase</keyword>
<evidence type="ECO:0000259" key="15">
    <source>
        <dbReference type="PROSITE" id="PS50109"/>
    </source>
</evidence>
<dbReference type="RefSeq" id="WP_038454429.1">
    <property type="nucleotide sequence ID" value="NZ_CP009043.1"/>
</dbReference>
<dbReference type="PATRIC" id="fig|1244531.5.peg.1090"/>
<evidence type="ECO:0000313" key="16">
    <source>
        <dbReference type="EMBL" id="AII14868.1"/>
    </source>
</evidence>
<dbReference type="InterPro" id="IPR036097">
    <property type="entry name" value="HisK_dim/P_sf"/>
</dbReference>
<organism evidence="16 17">
    <name type="scientific">Campylobacter iguaniorum</name>
    <dbReference type="NCBI Taxonomy" id="1244531"/>
    <lineage>
        <taxon>Bacteria</taxon>
        <taxon>Pseudomonadati</taxon>
        <taxon>Campylobacterota</taxon>
        <taxon>Epsilonproteobacteria</taxon>
        <taxon>Campylobacterales</taxon>
        <taxon>Campylobacteraceae</taxon>
        <taxon>Campylobacter</taxon>
    </lineage>
</organism>
<evidence type="ECO:0000313" key="17">
    <source>
        <dbReference type="Proteomes" id="UP000028486"/>
    </source>
</evidence>
<evidence type="ECO:0000256" key="11">
    <source>
        <dbReference type="ARBA" id="ARBA00022989"/>
    </source>
</evidence>
<evidence type="ECO:0000256" key="6">
    <source>
        <dbReference type="ARBA" id="ARBA00022679"/>
    </source>
</evidence>
<dbReference type="EMBL" id="CP009043">
    <property type="protein sequence ID" value="AII14868.1"/>
    <property type="molecule type" value="Genomic_DNA"/>
</dbReference>
<keyword evidence="12" id="KW-0902">Two-component regulatory system</keyword>
<dbReference type="HOGENOM" id="CLU_000445_89_10_7"/>
<dbReference type="SUPFAM" id="SSF47384">
    <property type="entry name" value="Homodimeric domain of signal transducing histidine kinase"/>
    <property type="match status" value="1"/>
</dbReference>
<dbReference type="Gene3D" id="1.10.287.130">
    <property type="match status" value="1"/>
</dbReference>
<dbReference type="Pfam" id="PF00512">
    <property type="entry name" value="HisKA"/>
    <property type="match status" value="1"/>
</dbReference>
<keyword evidence="4" id="KW-1003">Cell membrane</keyword>
<dbReference type="PANTHER" id="PTHR45528:SF1">
    <property type="entry name" value="SENSOR HISTIDINE KINASE CPXA"/>
    <property type="match status" value="1"/>
</dbReference>
<evidence type="ECO:0000256" key="3">
    <source>
        <dbReference type="ARBA" id="ARBA00012438"/>
    </source>
</evidence>
<sequence length="373" mass="43592">MSHKKYILPIFLLYTITSTMFLVFFAALYYHNAKEDIFKKTAKDMRSFANEIEFMLKVNGGTNEILNLQSEYEINLFDLRAKEFIVKSFDKPKFNDRFYSDENFMYYSSDIHTRRRAINLILDIRTQNPMEQLNELKIKITIISLFVLLFISVIAYFIVKLSYLPLLRQIKTLNNFITDTTHEINTPLSVILMSVEMFEKNPQKYLENIKIASKTLSNLYNDLALNLKSEPNQLKNINVKDVVLESVKIFEMSATNKNIKFNLNLEDIKLNSDQIKLKKIIDNLISNAVKYSFKDKTIDISLNAKNFQITNYGETIKKENLSKIYDKFRRFDTQNGGFGIGLSLVKRYCDELGFDISCQSDSNKTEFSVKFNK</sequence>
<evidence type="ECO:0000256" key="1">
    <source>
        <dbReference type="ARBA" id="ARBA00000085"/>
    </source>
</evidence>
<dbReference type="CDD" id="cd00082">
    <property type="entry name" value="HisKA"/>
    <property type="match status" value="1"/>
</dbReference>
<keyword evidence="13 14" id="KW-0472">Membrane</keyword>
<name>A0A076FB29_9BACT</name>
<feature type="transmembrane region" description="Helical" evidence="14">
    <location>
        <begin position="6"/>
        <end position="30"/>
    </location>
</feature>
<dbReference type="EC" id="2.7.13.3" evidence="3"/>
<evidence type="ECO:0000256" key="5">
    <source>
        <dbReference type="ARBA" id="ARBA00022553"/>
    </source>
</evidence>
<dbReference type="SMART" id="SM00387">
    <property type="entry name" value="HATPase_c"/>
    <property type="match status" value="1"/>
</dbReference>
<dbReference type="OrthoDB" id="9761634at2"/>
<dbReference type="GO" id="GO:0005524">
    <property type="term" value="F:ATP binding"/>
    <property type="evidence" value="ECO:0007669"/>
    <property type="project" value="UniProtKB-KW"/>
</dbReference>
<evidence type="ECO:0000256" key="9">
    <source>
        <dbReference type="ARBA" id="ARBA00022777"/>
    </source>
</evidence>
<proteinExistence type="predicted"/>
<evidence type="ECO:0000256" key="12">
    <source>
        <dbReference type="ARBA" id="ARBA00023012"/>
    </source>
</evidence>
<dbReference type="Gene3D" id="3.30.565.10">
    <property type="entry name" value="Histidine kinase-like ATPase, C-terminal domain"/>
    <property type="match status" value="1"/>
</dbReference>
<dbReference type="KEGG" id="caj:CIG1485E_1032"/>
<dbReference type="GO" id="GO:0005886">
    <property type="term" value="C:plasma membrane"/>
    <property type="evidence" value="ECO:0007669"/>
    <property type="project" value="UniProtKB-SubCell"/>
</dbReference>
<dbReference type="AlphaFoldDB" id="A0A076FB29"/>
<evidence type="ECO:0000256" key="10">
    <source>
        <dbReference type="ARBA" id="ARBA00022840"/>
    </source>
</evidence>
<protein>
    <recommendedName>
        <fullName evidence="3">histidine kinase</fullName>
        <ecNumber evidence="3">2.7.13.3</ecNumber>
    </recommendedName>
</protein>
<keyword evidence="11 14" id="KW-1133">Transmembrane helix</keyword>
<dbReference type="Pfam" id="PF02518">
    <property type="entry name" value="HATPase_c"/>
    <property type="match status" value="1"/>
</dbReference>
<dbReference type="PANTHER" id="PTHR45528">
    <property type="entry name" value="SENSOR HISTIDINE KINASE CPXA"/>
    <property type="match status" value="1"/>
</dbReference>
<dbReference type="GO" id="GO:0000155">
    <property type="term" value="F:phosphorelay sensor kinase activity"/>
    <property type="evidence" value="ECO:0007669"/>
    <property type="project" value="InterPro"/>
</dbReference>
<evidence type="ECO:0000256" key="14">
    <source>
        <dbReference type="SAM" id="Phobius"/>
    </source>
</evidence>
<accession>A0A076FB29</accession>
<reference evidence="17" key="1">
    <citation type="journal article" date="2014" name="Genome Announc.">
        <title>Complete Genome Sequence of Campylobacter iguaniorum Strain 1485ET, Isolated from a Bearded Dragon (Pogona vitticeps).</title>
        <authorList>
            <person name="Gilbert M.J."/>
            <person name="Miller W.G."/>
            <person name="Yee E."/>
            <person name="Kik M."/>
            <person name="Wagenaar J.A."/>
            <person name="Duim B."/>
        </authorList>
    </citation>
    <scope>NUCLEOTIDE SEQUENCE [LARGE SCALE GENOMIC DNA]</scope>
    <source>
        <strain evidence="17">1485E</strain>
    </source>
</reference>